<comment type="caution">
    <text evidence="9">The sequence shown here is derived from an EMBL/GenBank/DDBJ whole genome shotgun (WGS) entry which is preliminary data.</text>
</comment>
<dbReference type="AlphaFoldDB" id="A0A158KUD1"/>
<evidence type="ECO:0000259" key="8">
    <source>
        <dbReference type="SMART" id="SM00827"/>
    </source>
</evidence>
<dbReference type="Pfam" id="PF00698">
    <property type="entry name" value="Acyl_transf_1"/>
    <property type="match status" value="1"/>
</dbReference>
<dbReference type="EMBL" id="FCON02000168">
    <property type="protein sequence ID" value="SAL84752.1"/>
    <property type="molecule type" value="Genomic_DNA"/>
</dbReference>
<reference evidence="9" key="1">
    <citation type="submission" date="2016-01" db="EMBL/GenBank/DDBJ databases">
        <authorList>
            <person name="Peeters C."/>
        </authorList>
    </citation>
    <scope>NUCLEOTIDE SEQUENCE [LARGE SCALE GENOMIC DNA]</scope>
    <source>
        <strain evidence="9">LMG 22940</strain>
    </source>
</reference>
<dbReference type="NCBIfam" id="TIGR03131">
    <property type="entry name" value="malonate_mdcH"/>
    <property type="match status" value="1"/>
</dbReference>
<dbReference type="InterPro" id="IPR001227">
    <property type="entry name" value="Ac_transferase_dom_sf"/>
</dbReference>
<feature type="active site" evidence="7">
    <location>
        <position position="195"/>
    </location>
</feature>
<dbReference type="GO" id="GO:0004314">
    <property type="term" value="F:[acyl-carrier-protein] S-malonyltransferase activity"/>
    <property type="evidence" value="ECO:0007669"/>
    <property type="project" value="UniProtKB-EC"/>
</dbReference>
<gene>
    <name evidence="9" type="ORF">AWB68_07428</name>
</gene>
<dbReference type="PANTHER" id="PTHR42681">
    <property type="entry name" value="MALONYL-COA-ACYL CARRIER PROTEIN TRANSACYLASE, MITOCHONDRIAL"/>
    <property type="match status" value="1"/>
</dbReference>
<dbReference type="InterPro" id="IPR024925">
    <property type="entry name" value="Malonyl_CoA-ACP_transAc"/>
</dbReference>
<dbReference type="GO" id="GO:0006633">
    <property type="term" value="P:fatty acid biosynthetic process"/>
    <property type="evidence" value="ECO:0007669"/>
    <property type="project" value="TreeGrafter"/>
</dbReference>
<evidence type="ECO:0000256" key="1">
    <source>
        <dbReference type="ARBA" id="ARBA00013258"/>
    </source>
</evidence>
<dbReference type="InterPro" id="IPR017554">
    <property type="entry name" value="Malonate_deCOase_MdcHsu"/>
</dbReference>
<dbReference type="SUPFAM" id="SSF55048">
    <property type="entry name" value="Probable ACP-binding domain of malonyl-CoA ACP transacylase"/>
    <property type="match status" value="1"/>
</dbReference>
<dbReference type="PIRSF" id="PIRSF000446">
    <property type="entry name" value="Mct"/>
    <property type="match status" value="1"/>
</dbReference>
<evidence type="ECO:0000256" key="7">
    <source>
        <dbReference type="PIRSR" id="PIRSR000446-1"/>
    </source>
</evidence>
<keyword evidence="10" id="KW-1185">Reference proteome</keyword>
<comment type="catalytic activity">
    <reaction evidence="5 6">
        <text>holo-[ACP] + malonyl-CoA = malonyl-[ACP] + CoA</text>
        <dbReference type="Rhea" id="RHEA:41792"/>
        <dbReference type="Rhea" id="RHEA-COMP:9623"/>
        <dbReference type="Rhea" id="RHEA-COMP:9685"/>
        <dbReference type="ChEBI" id="CHEBI:57287"/>
        <dbReference type="ChEBI" id="CHEBI:57384"/>
        <dbReference type="ChEBI" id="CHEBI:64479"/>
        <dbReference type="ChEBI" id="CHEBI:78449"/>
        <dbReference type="EC" id="2.3.1.39"/>
    </reaction>
</comment>
<dbReference type="PANTHER" id="PTHR42681:SF1">
    <property type="entry name" value="MALONYL-COA-ACYL CARRIER PROTEIN TRANSACYLASE, MITOCHONDRIAL"/>
    <property type="match status" value="1"/>
</dbReference>
<dbReference type="RefSeq" id="WP_087649249.1">
    <property type="nucleotide sequence ID" value="NZ_FCON02000168.1"/>
</dbReference>
<keyword evidence="4 6" id="KW-0012">Acyltransferase</keyword>
<dbReference type="InterPro" id="IPR016036">
    <property type="entry name" value="Malonyl_transacylase_ACP-bd"/>
</dbReference>
<dbReference type="InterPro" id="IPR014043">
    <property type="entry name" value="Acyl_transferase_dom"/>
</dbReference>
<keyword evidence="3 6" id="KW-0808">Transferase</keyword>
<protein>
    <recommendedName>
        <fullName evidence="2 6">Malonyl CoA-acyl carrier protein transacylase</fullName>
        <ecNumber evidence="1 6">2.3.1.39</ecNumber>
    </recommendedName>
</protein>
<dbReference type="GO" id="GO:0005829">
    <property type="term" value="C:cytosol"/>
    <property type="evidence" value="ECO:0007669"/>
    <property type="project" value="TreeGrafter"/>
</dbReference>
<dbReference type="Proteomes" id="UP000054770">
    <property type="component" value="Unassembled WGS sequence"/>
</dbReference>
<dbReference type="InterPro" id="IPR050858">
    <property type="entry name" value="Mal-CoA-ACP_Trans/PKS_FabD"/>
</dbReference>
<evidence type="ECO:0000256" key="4">
    <source>
        <dbReference type="ARBA" id="ARBA00023315"/>
    </source>
</evidence>
<sequence length="313" mass="33324">MSVLFTFPGQGAQRAGMLHALPVHREVARTLDEASDTLGHDVRALDTADALRSTVAVQLCLLVAGVAQGRWMSEHGYAPDIVAGLSIGAYPAAVIAGALPYADALRLVALRGQLMERAYPAGYGMTAVIGMTQRALERLIAEVNSAATPVFLANINAETQMVVAGSDAAMQRLATLAAERGAHRCERLDVAVPSHCALLDESAAALADAFAKVTMHAPRIVYLSGSIARPLFDGARIASDLAGNMARQVRWHDTMRLAWERGARLAIEMPPANVLTRMSSAVFAEGIAVSCSETSVSDLGALIEKERRREREV</sequence>
<comment type="similarity">
    <text evidence="6">Belongs to the fabD family.</text>
</comment>
<evidence type="ECO:0000256" key="6">
    <source>
        <dbReference type="PIRNR" id="PIRNR000446"/>
    </source>
</evidence>
<organism evidence="9 10">
    <name type="scientific">Caballeronia choica</name>
    <dbReference type="NCBI Taxonomy" id="326476"/>
    <lineage>
        <taxon>Bacteria</taxon>
        <taxon>Pseudomonadati</taxon>
        <taxon>Pseudomonadota</taxon>
        <taxon>Betaproteobacteria</taxon>
        <taxon>Burkholderiales</taxon>
        <taxon>Burkholderiaceae</taxon>
        <taxon>Caballeronia</taxon>
    </lineage>
</organism>
<evidence type="ECO:0000256" key="2">
    <source>
        <dbReference type="ARBA" id="ARBA00018953"/>
    </source>
</evidence>
<evidence type="ECO:0000256" key="3">
    <source>
        <dbReference type="ARBA" id="ARBA00022679"/>
    </source>
</evidence>
<accession>A0A158KUD1</accession>
<evidence type="ECO:0000313" key="10">
    <source>
        <dbReference type="Proteomes" id="UP000054770"/>
    </source>
</evidence>
<dbReference type="SMART" id="SM00827">
    <property type="entry name" value="PKS_AT"/>
    <property type="match status" value="1"/>
</dbReference>
<name>A0A158KUD1_9BURK</name>
<dbReference type="Gene3D" id="3.30.70.250">
    <property type="entry name" value="Malonyl-CoA ACP transacylase, ACP-binding"/>
    <property type="match status" value="1"/>
</dbReference>
<dbReference type="EC" id="2.3.1.39" evidence="1 6"/>
<feature type="domain" description="Malonyl-CoA:ACP transacylase (MAT)" evidence="8">
    <location>
        <begin position="6"/>
        <end position="296"/>
    </location>
</feature>
<evidence type="ECO:0000313" key="9">
    <source>
        <dbReference type="EMBL" id="SAL84752.1"/>
    </source>
</evidence>
<dbReference type="OrthoDB" id="9808564at2"/>
<evidence type="ECO:0000256" key="5">
    <source>
        <dbReference type="ARBA" id="ARBA00048462"/>
    </source>
</evidence>
<dbReference type="InterPro" id="IPR016035">
    <property type="entry name" value="Acyl_Trfase/lysoPLipase"/>
</dbReference>
<feature type="active site" evidence="7">
    <location>
        <position position="86"/>
    </location>
</feature>
<proteinExistence type="inferred from homology"/>
<dbReference type="SUPFAM" id="SSF52151">
    <property type="entry name" value="FabD/lysophospholipase-like"/>
    <property type="match status" value="1"/>
</dbReference>
<dbReference type="Gene3D" id="3.40.366.10">
    <property type="entry name" value="Malonyl-Coenzyme A Acyl Carrier Protein, domain 2"/>
    <property type="match status" value="1"/>
</dbReference>